<dbReference type="PROSITE" id="PS50158">
    <property type="entry name" value="ZF_CCHC"/>
    <property type="match status" value="1"/>
</dbReference>
<accession>A0A4Y2G2S4</accession>
<keyword evidence="1" id="KW-0862">Zinc</keyword>
<dbReference type="SMART" id="SM00343">
    <property type="entry name" value="ZnF_C2HC"/>
    <property type="match status" value="2"/>
</dbReference>
<feature type="compositionally biased region" description="Acidic residues" evidence="2">
    <location>
        <begin position="438"/>
        <end position="453"/>
    </location>
</feature>
<reference evidence="4 5" key="1">
    <citation type="journal article" date="2019" name="Sci. Rep.">
        <title>Orb-weaving spider Araneus ventricosus genome elucidates the spidroin gene catalogue.</title>
        <authorList>
            <person name="Kono N."/>
            <person name="Nakamura H."/>
            <person name="Ohtoshi R."/>
            <person name="Moran D.A.P."/>
            <person name="Shinohara A."/>
            <person name="Yoshida Y."/>
            <person name="Fujiwara M."/>
            <person name="Mori M."/>
            <person name="Tomita M."/>
            <person name="Arakawa K."/>
        </authorList>
    </citation>
    <scope>NUCLEOTIDE SEQUENCE [LARGE SCALE GENOMIC DNA]</scope>
</reference>
<feature type="domain" description="CCHC-type" evidence="3">
    <location>
        <begin position="183"/>
        <end position="198"/>
    </location>
</feature>
<dbReference type="InterPro" id="IPR042509">
    <property type="entry name" value="ZCCHC3"/>
</dbReference>
<organism evidence="4 5">
    <name type="scientific">Araneus ventricosus</name>
    <name type="common">Orbweaver spider</name>
    <name type="synonym">Epeira ventricosa</name>
    <dbReference type="NCBI Taxonomy" id="182803"/>
    <lineage>
        <taxon>Eukaryota</taxon>
        <taxon>Metazoa</taxon>
        <taxon>Ecdysozoa</taxon>
        <taxon>Arthropoda</taxon>
        <taxon>Chelicerata</taxon>
        <taxon>Arachnida</taxon>
        <taxon>Araneae</taxon>
        <taxon>Araneomorphae</taxon>
        <taxon>Entelegynae</taxon>
        <taxon>Araneoidea</taxon>
        <taxon>Araneidae</taxon>
        <taxon>Araneus</taxon>
    </lineage>
</organism>
<evidence type="ECO:0000256" key="2">
    <source>
        <dbReference type="SAM" id="MobiDB-lite"/>
    </source>
</evidence>
<evidence type="ECO:0000313" key="4">
    <source>
        <dbReference type="EMBL" id="GBM48010.1"/>
    </source>
</evidence>
<feature type="region of interest" description="Disordered" evidence="2">
    <location>
        <begin position="424"/>
        <end position="475"/>
    </location>
</feature>
<feature type="region of interest" description="Disordered" evidence="2">
    <location>
        <begin position="285"/>
        <end position="318"/>
    </location>
</feature>
<proteinExistence type="predicted"/>
<dbReference type="PANTHER" id="PTHR22639">
    <property type="entry name" value="GAG-RELATED PROTEIN"/>
    <property type="match status" value="1"/>
</dbReference>
<protein>
    <recommendedName>
        <fullName evidence="3">CCHC-type domain-containing protein</fullName>
    </recommendedName>
</protein>
<dbReference type="Proteomes" id="UP000499080">
    <property type="component" value="Unassembled WGS sequence"/>
</dbReference>
<gene>
    <name evidence="4" type="ORF">AVEN_34346_1</name>
</gene>
<dbReference type="AlphaFoldDB" id="A0A4Y2G2S4"/>
<evidence type="ECO:0000313" key="5">
    <source>
        <dbReference type="Proteomes" id="UP000499080"/>
    </source>
</evidence>
<comment type="caution">
    <text evidence="4">The sequence shown here is derived from an EMBL/GenBank/DDBJ whole genome shotgun (WGS) entry which is preliminary data.</text>
</comment>
<sequence>MSYGQKKSGPFSGQRIDTTSKRNNFPTFFIIQRIPNSNETFHGVSPFLVEKALTSSIGDAKSTKKLRSGDLLVEVESPKQAKEITKLKSLSTIPVSVKPHATLNSSKGVISCGELLNEPEEKITEELKSQGVMHVRRITIWREGQLLNTKLLILTFDSNKLPEYIKAGYMRLSVRTYIPNPLRCFKCQRFGHLKTSCRGTLTCARCAEVGHESTDCTRTEKCVNCKGEHTSFSRNCFGWKQEKEIITTKIKKQISYQEARKLVKSQTPTPGNSYVSVAKKSISAPSADRNKDISTVSISKPSDSTKRASPPITKTLISSSPSVAPVSEAALASPDFTDFKPVSNRKKLKKNSPTKTNNTIMEKIPRIYTTSHLEVPNSITTKDNISTHQSTLKPSVIAKPTSVDIQLLPMAVLPPLEKKYFTSRESDADAEMSSSSASEEDALEYNMSEDLEDSPAVISPPPPSKPEKANKFKNR</sequence>
<dbReference type="GO" id="GO:0002218">
    <property type="term" value="P:activation of innate immune response"/>
    <property type="evidence" value="ECO:0007669"/>
    <property type="project" value="InterPro"/>
</dbReference>
<feature type="compositionally biased region" description="Basic and acidic residues" evidence="2">
    <location>
        <begin position="465"/>
        <end position="475"/>
    </location>
</feature>
<keyword evidence="5" id="KW-1185">Reference proteome</keyword>
<dbReference type="SUPFAM" id="SSF57756">
    <property type="entry name" value="Retrovirus zinc finger-like domains"/>
    <property type="match status" value="1"/>
</dbReference>
<evidence type="ECO:0000259" key="3">
    <source>
        <dbReference type="PROSITE" id="PS50158"/>
    </source>
</evidence>
<dbReference type="PANTHER" id="PTHR22639:SF3">
    <property type="entry name" value="ZINC FINGER CCHC DOMAIN-CONTAINING PROTEIN 3"/>
    <property type="match status" value="1"/>
</dbReference>
<dbReference type="InterPro" id="IPR001878">
    <property type="entry name" value="Znf_CCHC"/>
</dbReference>
<dbReference type="OrthoDB" id="6435956at2759"/>
<keyword evidence="1" id="KW-0863">Zinc-finger</keyword>
<dbReference type="GO" id="GO:0008270">
    <property type="term" value="F:zinc ion binding"/>
    <property type="evidence" value="ECO:0007669"/>
    <property type="project" value="UniProtKB-KW"/>
</dbReference>
<dbReference type="Gene3D" id="4.10.60.10">
    <property type="entry name" value="Zinc finger, CCHC-type"/>
    <property type="match status" value="1"/>
</dbReference>
<feature type="compositionally biased region" description="Polar residues" evidence="2">
    <location>
        <begin position="293"/>
        <end position="302"/>
    </location>
</feature>
<evidence type="ECO:0000256" key="1">
    <source>
        <dbReference type="PROSITE-ProRule" id="PRU00047"/>
    </source>
</evidence>
<dbReference type="GO" id="GO:0003723">
    <property type="term" value="F:RNA binding"/>
    <property type="evidence" value="ECO:0007669"/>
    <property type="project" value="InterPro"/>
</dbReference>
<dbReference type="GO" id="GO:0003690">
    <property type="term" value="F:double-stranded DNA binding"/>
    <property type="evidence" value="ECO:0007669"/>
    <property type="project" value="InterPro"/>
</dbReference>
<keyword evidence="1" id="KW-0479">Metal-binding</keyword>
<dbReference type="EMBL" id="BGPR01001202">
    <property type="protein sequence ID" value="GBM48010.1"/>
    <property type="molecule type" value="Genomic_DNA"/>
</dbReference>
<name>A0A4Y2G2S4_ARAVE</name>
<dbReference type="InterPro" id="IPR036875">
    <property type="entry name" value="Znf_CCHC_sf"/>
</dbReference>